<keyword evidence="1" id="KW-0812">Transmembrane</keyword>
<evidence type="ECO:0000256" key="1">
    <source>
        <dbReference type="SAM" id="Phobius"/>
    </source>
</evidence>
<accession>A0ABD1EKS3</accession>
<evidence type="ECO:0000313" key="2">
    <source>
        <dbReference type="EMBL" id="KAL1496914.1"/>
    </source>
</evidence>
<name>A0ABD1EKS3_HYPHA</name>
<reference evidence="2 3" key="1">
    <citation type="submission" date="2024-05" db="EMBL/GenBank/DDBJ databases">
        <title>Genetic variation in Jamaican populations of the coffee berry borer (Hypothenemus hampei).</title>
        <authorList>
            <person name="Errbii M."/>
            <person name="Myrie A."/>
        </authorList>
    </citation>
    <scope>NUCLEOTIDE SEQUENCE [LARGE SCALE GENOMIC DNA]</scope>
    <source>
        <strain evidence="2">JA-Hopewell-2020-01-JO</strain>
        <tissue evidence="2">Whole body</tissue>
    </source>
</reference>
<evidence type="ECO:0000313" key="3">
    <source>
        <dbReference type="Proteomes" id="UP001566132"/>
    </source>
</evidence>
<keyword evidence="1" id="KW-0472">Membrane</keyword>
<dbReference type="AlphaFoldDB" id="A0ABD1EKS3"/>
<comment type="caution">
    <text evidence="2">The sequence shown here is derived from an EMBL/GenBank/DDBJ whole genome shotgun (WGS) entry which is preliminary data.</text>
</comment>
<organism evidence="2 3">
    <name type="scientific">Hypothenemus hampei</name>
    <name type="common">Coffee berry borer</name>
    <dbReference type="NCBI Taxonomy" id="57062"/>
    <lineage>
        <taxon>Eukaryota</taxon>
        <taxon>Metazoa</taxon>
        <taxon>Ecdysozoa</taxon>
        <taxon>Arthropoda</taxon>
        <taxon>Hexapoda</taxon>
        <taxon>Insecta</taxon>
        <taxon>Pterygota</taxon>
        <taxon>Neoptera</taxon>
        <taxon>Endopterygota</taxon>
        <taxon>Coleoptera</taxon>
        <taxon>Polyphaga</taxon>
        <taxon>Cucujiformia</taxon>
        <taxon>Curculionidae</taxon>
        <taxon>Scolytinae</taxon>
        <taxon>Hypothenemus</taxon>
    </lineage>
</organism>
<sequence>MYISPDMLDSCLTSIVLLPGSALISLSDSSDCEVSILFSSVWIIFVVADLLLLRILHAIDPDLCPDLPHSRQEGGFLHSLAVCPFSRHLRQTPASLFPFSGSWHPLA</sequence>
<protein>
    <submittedName>
        <fullName evidence="2">Uncharacterized protein</fullName>
    </submittedName>
</protein>
<dbReference type="Proteomes" id="UP001566132">
    <property type="component" value="Unassembled WGS sequence"/>
</dbReference>
<dbReference type="EMBL" id="JBDJPC010000006">
    <property type="protein sequence ID" value="KAL1496914.1"/>
    <property type="molecule type" value="Genomic_DNA"/>
</dbReference>
<keyword evidence="1" id="KW-1133">Transmembrane helix</keyword>
<proteinExistence type="predicted"/>
<feature type="transmembrane region" description="Helical" evidence="1">
    <location>
        <begin position="36"/>
        <end position="53"/>
    </location>
</feature>
<gene>
    <name evidence="2" type="ORF">ABEB36_007966</name>
</gene>
<keyword evidence="3" id="KW-1185">Reference proteome</keyword>